<dbReference type="GO" id="GO:0016740">
    <property type="term" value="F:transferase activity"/>
    <property type="evidence" value="ECO:0007669"/>
    <property type="project" value="UniProtKB-KW"/>
</dbReference>
<dbReference type="Gene3D" id="3.90.1200.10">
    <property type="match status" value="1"/>
</dbReference>
<dbReference type="RefSeq" id="WP_379234090.1">
    <property type="nucleotide sequence ID" value="NZ_JBHSTE010000003.1"/>
</dbReference>
<dbReference type="InterPro" id="IPR002575">
    <property type="entry name" value="Aminoglycoside_PTrfase"/>
</dbReference>
<comment type="caution">
    <text evidence="2">The sequence shown here is derived from an EMBL/GenBank/DDBJ whole genome shotgun (WGS) entry which is preliminary data.</text>
</comment>
<reference evidence="3" key="1">
    <citation type="journal article" date="2019" name="Int. J. Syst. Evol. Microbiol.">
        <title>The Global Catalogue of Microorganisms (GCM) 10K type strain sequencing project: providing services to taxonomists for standard genome sequencing and annotation.</title>
        <authorList>
            <consortium name="The Broad Institute Genomics Platform"/>
            <consortium name="The Broad Institute Genome Sequencing Center for Infectious Disease"/>
            <person name="Wu L."/>
            <person name="Ma J."/>
        </authorList>
    </citation>
    <scope>NUCLEOTIDE SEQUENCE [LARGE SCALE GENOMIC DNA]</scope>
    <source>
        <strain evidence="3">PCU 280</strain>
    </source>
</reference>
<dbReference type="SUPFAM" id="SSF56112">
    <property type="entry name" value="Protein kinase-like (PK-like)"/>
    <property type="match status" value="1"/>
</dbReference>
<dbReference type="InterPro" id="IPR011009">
    <property type="entry name" value="Kinase-like_dom_sf"/>
</dbReference>
<keyword evidence="3" id="KW-1185">Reference proteome</keyword>
<dbReference type="Proteomes" id="UP001596233">
    <property type="component" value="Unassembled WGS sequence"/>
</dbReference>
<evidence type="ECO:0000313" key="3">
    <source>
        <dbReference type="Proteomes" id="UP001596233"/>
    </source>
</evidence>
<dbReference type="EC" id="2.7.1.-" evidence="2"/>
<evidence type="ECO:0000313" key="2">
    <source>
        <dbReference type="EMBL" id="MFC6333043.1"/>
    </source>
</evidence>
<name>A0ABW1V3H5_9BACL</name>
<dbReference type="Pfam" id="PF01636">
    <property type="entry name" value="APH"/>
    <property type="match status" value="1"/>
</dbReference>
<gene>
    <name evidence="2" type="ORF">ACFP56_10445</name>
</gene>
<organism evidence="2 3">
    <name type="scientific">Paenibacillus septentrionalis</name>
    <dbReference type="NCBI Taxonomy" id="429342"/>
    <lineage>
        <taxon>Bacteria</taxon>
        <taxon>Bacillati</taxon>
        <taxon>Bacillota</taxon>
        <taxon>Bacilli</taxon>
        <taxon>Bacillales</taxon>
        <taxon>Paenibacillaceae</taxon>
        <taxon>Paenibacillus</taxon>
    </lineage>
</organism>
<dbReference type="Gene3D" id="3.30.200.20">
    <property type="entry name" value="Phosphorylase Kinase, domain 1"/>
    <property type="match status" value="1"/>
</dbReference>
<feature type="domain" description="Aminoglycoside phosphotransferase" evidence="1">
    <location>
        <begin position="28"/>
        <end position="240"/>
    </location>
</feature>
<dbReference type="EMBL" id="JBHSTE010000003">
    <property type="protein sequence ID" value="MFC6333043.1"/>
    <property type="molecule type" value="Genomic_DNA"/>
</dbReference>
<protein>
    <submittedName>
        <fullName evidence="2">Aminoglycoside phosphotransferase family protein</fullName>
        <ecNumber evidence="2">2.7.1.-</ecNumber>
    </submittedName>
</protein>
<sequence>MNILTDIAWKEQSQEVEALLEYSELLNVTSLESGLEAEVRKISINENSYVLKTWNKSSKPNVESQYKLLKVLYQQGIAVSQPLGWGTDKEANYVLLTSFDGVPVNKVKKNTFIHFAKLLSTIHDFPHENYSELKLHKYDFIAYFYPDIEKHPDIHMVLTNLVGKCDLQQNKLIHGDFYLGNVLESQGKYTVIDWTNGQLGDPRYDIAWFMVLIRIYVGQRYSDYYRSLYLEQNPYTYEELELFEAIACLRWILLNRQIDLPIGKETISRVKSLVENNQYLDVTLI</sequence>
<accession>A0ABW1V3H5</accession>
<proteinExistence type="predicted"/>
<evidence type="ECO:0000259" key="1">
    <source>
        <dbReference type="Pfam" id="PF01636"/>
    </source>
</evidence>
<keyword evidence="2" id="KW-0808">Transferase</keyword>